<accession>A0A7G9W7I6</accession>
<dbReference type="EMBL" id="CP058559">
    <property type="protein sequence ID" value="QNO14648.1"/>
    <property type="molecule type" value="Genomic_DNA"/>
</dbReference>
<gene>
    <name evidence="1" type="ORF">HYG86_07540</name>
</gene>
<evidence type="ECO:0000313" key="1">
    <source>
        <dbReference type="EMBL" id="QNO14648.1"/>
    </source>
</evidence>
<sequence>MSTFKNEAVMNYPVEQVFRVFKETAKRDFPNFDEQDPIGTYVERNIGAYSVKQAKMKVEITDFKNNEIYEISSYQGKTLYKSKYQFISTGENSSKLILEENQYNEGAVNFLNTMIGAIFFKGRVKKRFKFLIKGLQDQIEKNSNCST</sequence>
<organism evidence="1 2">
    <name type="scientific">Alkalicella caledoniensis</name>
    <dbReference type="NCBI Taxonomy" id="2731377"/>
    <lineage>
        <taxon>Bacteria</taxon>
        <taxon>Bacillati</taxon>
        <taxon>Bacillota</taxon>
        <taxon>Clostridia</taxon>
        <taxon>Eubacteriales</taxon>
        <taxon>Proteinivoracaceae</taxon>
        <taxon>Alkalicella</taxon>
    </lineage>
</organism>
<dbReference type="Pfam" id="PF11687">
    <property type="entry name" value="DUF3284"/>
    <property type="match status" value="1"/>
</dbReference>
<name>A0A7G9W7I6_ALKCA</name>
<keyword evidence="2" id="KW-1185">Reference proteome</keyword>
<protein>
    <submittedName>
        <fullName evidence="1">DUF3284 domain-containing protein</fullName>
    </submittedName>
</protein>
<dbReference type="AlphaFoldDB" id="A0A7G9W7I6"/>
<dbReference type="InterPro" id="IPR021701">
    <property type="entry name" value="DUF3284"/>
</dbReference>
<dbReference type="RefSeq" id="WP_213168514.1">
    <property type="nucleotide sequence ID" value="NZ_CP058559.1"/>
</dbReference>
<reference evidence="1 2" key="1">
    <citation type="submission" date="2020-07" db="EMBL/GenBank/DDBJ databases">
        <title>Alkalicella. sp. LB2 genome.</title>
        <authorList>
            <person name="Postec A."/>
            <person name="Quemeneur M."/>
        </authorList>
    </citation>
    <scope>NUCLEOTIDE SEQUENCE [LARGE SCALE GENOMIC DNA]</scope>
    <source>
        <strain evidence="1 2">LB2</strain>
    </source>
</reference>
<dbReference type="Proteomes" id="UP000516160">
    <property type="component" value="Chromosome"/>
</dbReference>
<dbReference type="KEGG" id="acae:HYG86_07540"/>
<proteinExistence type="predicted"/>
<evidence type="ECO:0000313" key="2">
    <source>
        <dbReference type="Proteomes" id="UP000516160"/>
    </source>
</evidence>